<evidence type="ECO:0000313" key="1">
    <source>
        <dbReference type="EMBL" id="QEN03816.1"/>
    </source>
</evidence>
<accession>A0A5C1QAI9</accession>
<name>A0A5C1QAI9_9SPIO</name>
<protein>
    <recommendedName>
        <fullName evidence="3">Tetratricopeptide repeat protein</fullName>
    </recommendedName>
</protein>
<dbReference type="Proteomes" id="UP000323824">
    <property type="component" value="Chromosome"/>
</dbReference>
<proteinExistence type="predicted"/>
<dbReference type="EMBL" id="CP035807">
    <property type="protein sequence ID" value="QEN03816.1"/>
    <property type="molecule type" value="Genomic_DNA"/>
</dbReference>
<dbReference type="SUPFAM" id="SSF48452">
    <property type="entry name" value="TPR-like"/>
    <property type="match status" value="1"/>
</dbReference>
<reference evidence="1 2" key="2">
    <citation type="submission" date="2019-09" db="EMBL/GenBank/DDBJ databases">
        <title>Complete Genome Sequence and Methylome Analysis of free living Spirochaetas.</title>
        <authorList>
            <person name="Leshcheva N."/>
            <person name="Mikheeva N."/>
        </authorList>
    </citation>
    <scope>NUCLEOTIDE SEQUENCE [LARGE SCALE GENOMIC DNA]</scope>
    <source>
        <strain evidence="1 2">P</strain>
    </source>
</reference>
<evidence type="ECO:0000313" key="2">
    <source>
        <dbReference type="Proteomes" id="UP000323824"/>
    </source>
</evidence>
<gene>
    <name evidence="1" type="ORF">EW093_03575</name>
</gene>
<reference evidence="1 2" key="1">
    <citation type="submission" date="2019-02" db="EMBL/GenBank/DDBJ databases">
        <authorList>
            <person name="Fomenkov A."/>
            <person name="Dubinina G."/>
            <person name="Grabovich M."/>
            <person name="Vincze T."/>
            <person name="Roberts R.J."/>
        </authorList>
    </citation>
    <scope>NUCLEOTIDE SEQUENCE [LARGE SCALE GENOMIC DNA]</scope>
    <source>
        <strain evidence="1 2">P</strain>
    </source>
</reference>
<dbReference type="KEGG" id="sper:EW093_03575"/>
<organism evidence="1 2">
    <name type="scientific">Thiospirochaeta perfilievii</name>
    <dbReference type="NCBI Taxonomy" id="252967"/>
    <lineage>
        <taxon>Bacteria</taxon>
        <taxon>Pseudomonadati</taxon>
        <taxon>Spirochaetota</taxon>
        <taxon>Spirochaetia</taxon>
        <taxon>Spirochaetales</taxon>
        <taxon>Spirochaetaceae</taxon>
        <taxon>Thiospirochaeta</taxon>
    </lineage>
</organism>
<sequence length="888" mass="105042">MLSLYIVISHKKLLKKSSSINEGELVNSLSEVIDRRGGYVSDFSSYLSCFPSRYEYSLINFIHCLQEVYEVLSSNIDLVGYNIIVDNVRPDSDFEYLEKRAHLSIMTNRINRVWFTPDSFKILSKYISGKKHKKLILIDNTFMDFKINNMEINHEIIDSYFQNNFSFKNSNLYITNSEFNNQIYTNLVYWSRNNSIDKIFYINLNGSCDYFLSFIDFLITLKPIFDPSVDLDDDEIIHWGMYKDLFIKFNQRSYDCFILDDAVIHFNKLILLWVESFSKRYRVMFTLQIDKEDNFFRELCTLLSLINRVFITIFTNESRSFTTPLPIIKNSTFSSSFIYDQLKDKSYESLQLLYIILITKGVILTSDILLICKGLGYEIITLREELEKYKRDGLLIGENNLYPGYNNLLEVVSKLKNSEIKLWRDNFLGTFFNLGYDKIFSYSYIISLIGLNSTYKFQVTDLLYNFIQKVLDLGLLIKLSDKIVDKATDNSNLKSILEYKNIRESRLERVIKDVQFGNNINKDDKYYLSLEYLDVLNSWSTNSDERLISRCKELYYNYQIRSEPYNESRAKIIFALSLIGIGSINESVDYFDLNFNYSKNIDDTYSYIRNGCFLSMALFVKGDISGVLRVSKILLEYSWVSFKTRWFLYLQFIRARALGELGYYQESIDLLNHGVILAKNFNYLDILGVLNNWKGKFLYYLGKEGEAREVLLTNVDSPECFFFLSELEYFSGNWDKAIEYIYLAEFKDEDKTIFDENLNWRDGYFLIEEFYDRSREHSILKSEINNFKYLLECVNGNKNFLKIYADKITNISNSSKGIYDYKYLYYLFLSLENVLEDYGVNRDNIYNKVIRLLQHRASKLSEHNQKHLYLGNYLNELILNDKRERKVF</sequence>
<dbReference type="InterPro" id="IPR011990">
    <property type="entry name" value="TPR-like_helical_dom_sf"/>
</dbReference>
<dbReference type="OrthoDB" id="366031at2"/>
<keyword evidence="2" id="KW-1185">Reference proteome</keyword>
<evidence type="ECO:0008006" key="3">
    <source>
        <dbReference type="Google" id="ProtNLM"/>
    </source>
</evidence>
<dbReference type="RefSeq" id="WP_149567074.1">
    <property type="nucleotide sequence ID" value="NZ_CP035807.1"/>
</dbReference>
<dbReference type="AlphaFoldDB" id="A0A5C1QAI9"/>